<evidence type="ECO:0000259" key="1">
    <source>
        <dbReference type="Pfam" id="PF20209"/>
    </source>
</evidence>
<dbReference type="InterPro" id="IPR046700">
    <property type="entry name" value="DUF6570"/>
</dbReference>
<gene>
    <name evidence="2" type="ORF">DFH08DRAFT_656906</name>
</gene>
<dbReference type="Pfam" id="PF20209">
    <property type="entry name" value="DUF6570"/>
    <property type="match status" value="1"/>
</dbReference>
<name>A0AAD7E7X8_9AGAR</name>
<dbReference type="Proteomes" id="UP001218218">
    <property type="component" value="Unassembled WGS sequence"/>
</dbReference>
<proteinExistence type="predicted"/>
<dbReference type="AlphaFoldDB" id="A0AAD7E7X8"/>
<protein>
    <recommendedName>
        <fullName evidence="1">DUF6570 domain-containing protein</fullName>
    </recommendedName>
</protein>
<evidence type="ECO:0000313" key="2">
    <source>
        <dbReference type="EMBL" id="KAJ7301295.1"/>
    </source>
</evidence>
<sequence>VEFPPAPADINLRHSIISDMCADFDPIAFEEMGCAVCRRLCKLPELTPLDTLEFDRKLLTREGVTRKERASAADMVLDVDGPILAKGCTHACTDCEAKLILGVTPTHSLANHLWIGEVPWQLKDLSWAEKMMIAKVRHNRCVIRVASGRGKLVANAIMFATPVKKVYQTLPLATDELSEVLAFVFLGSAKPTDEDFIRTPMFDYHSLEISDTNLNDLPEAGIPCTVEWKQTEEGESNLVPEAMSVDNPGDVDEGTSSGPCSFAVAGLTGEQYALDDIRTLKMKALDHLKNGGKTLGIGQADTPESTFHNLQLYPQTFPWLFPYGHGGIGHLAHKRFISEDEHKRHLLMYHDKRFQMDMYFPMVAFNDAQIKQAKTGSHLLVDLLADLAQRLEKGEHIKTKTEAEKACFDLLEDLDH</sequence>
<organism evidence="2 3">
    <name type="scientific">Mycena albidolilacea</name>
    <dbReference type="NCBI Taxonomy" id="1033008"/>
    <lineage>
        <taxon>Eukaryota</taxon>
        <taxon>Fungi</taxon>
        <taxon>Dikarya</taxon>
        <taxon>Basidiomycota</taxon>
        <taxon>Agaricomycotina</taxon>
        <taxon>Agaricomycetes</taxon>
        <taxon>Agaricomycetidae</taxon>
        <taxon>Agaricales</taxon>
        <taxon>Marasmiineae</taxon>
        <taxon>Mycenaceae</taxon>
        <taxon>Mycena</taxon>
    </lineage>
</organism>
<accession>A0AAD7E7X8</accession>
<keyword evidence="3" id="KW-1185">Reference proteome</keyword>
<evidence type="ECO:0000313" key="3">
    <source>
        <dbReference type="Proteomes" id="UP001218218"/>
    </source>
</evidence>
<feature type="domain" description="DUF6570" evidence="1">
    <location>
        <begin position="104"/>
        <end position="199"/>
    </location>
</feature>
<feature type="non-terminal residue" evidence="2">
    <location>
        <position position="1"/>
    </location>
</feature>
<reference evidence="2" key="1">
    <citation type="submission" date="2023-03" db="EMBL/GenBank/DDBJ databases">
        <title>Massive genome expansion in bonnet fungi (Mycena s.s.) driven by repeated elements and novel gene families across ecological guilds.</title>
        <authorList>
            <consortium name="Lawrence Berkeley National Laboratory"/>
            <person name="Harder C.B."/>
            <person name="Miyauchi S."/>
            <person name="Viragh M."/>
            <person name="Kuo A."/>
            <person name="Thoen E."/>
            <person name="Andreopoulos B."/>
            <person name="Lu D."/>
            <person name="Skrede I."/>
            <person name="Drula E."/>
            <person name="Henrissat B."/>
            <person name="Morin E."/>
            <person name="Kohler A."/>
            <person name="Barry K."/>
            <person name="LaButti K."/>
            <person name="Morin E."/>
            <person name="Salamov A."/>
            <person name="Lipzen A."/>
            <person name="Mereny Z."/>
            <person name="Hegedus B."/>
            <person name="Baldrian P."/>
            <person name="Stursova M."/>
            <person name="Weitz H."/>
            <person name="Taylor A."/>
            <person name="Grigoriev I.V."/>
            <person name="Nagy L.G."/>
            <person name="Martin F."/>
            <person name="Kauserud H."/>
        </authorList>
    </citation>
    <scope>NUCLEOTIDE SEQUENCE</scope>
    <source>
        <strain evidence="2">CBHHK002</strain>
    </source>
</reference>
<dbReference type="EMBL" id="JARIHO010000139">
    <property type="protein sequence ID" value="KAJ7301295.1"/>
    <property type="molecule type" value="Genomic_DNA"/>
</dbReference>
<feature type="non-terminal residue" evidence="2">
    <location>
        <position position="416"/>
    </location>
</feature>
<comment type="caution">
    <text evidence="2">The sequence shown here is derived from an EMBL/GenBank/DDBJ whole genome shotgun (WGS) entry which is preliminary data.</text>
</comment>